<dbReference type="EMBL" id="ARXR01000007">
    <property type="protein sequence ID" value="MBF5052640.1"/>
    <property type="molecule type" value="Genomic_DNA"/>
</dbReference>
<proteinExistence type="predicted"/>
<evidence type="ECO:0000313" key="2">
    <source>
        <dbReference type="Proteomes" id="UP000644441"/>
    </source>
</evidence>
<dbReference type="RefSeq" id="WP_194855548.1">
    <property type="nucleotide sequence ID" value="NZ_ARXR01000007.1"/>
</dbReference>
<sequence>MKVLQVIDQAYRTTTEEQDDTILWLTQSMRGAGGDLMVLLSGHGVHYAISRERQPALTLGTWRQTQPAELPRDIANLVESGVPVYAIQDDLEERGLGGLALQNGVRPVARRAVAELYEQADQVWHW</sequence>
<dbReference type="Proteomes" id="UP000644441">
    <property type="component" value="Unassembled WGS sequence"/>
</dbReference>
<gene>
    <name evidence="1" type="ORF">ISO4_01242</name>
</gene>
<evidence type="ECO:0008006" key="3">
    <source>
        <dbReference type="Google" id="ProtNLM"/>
    </source>
</evidence>
<organism evidence="1 2">
    <name type="scientific">Alloalcanivorax venustensis ISO4</name>
    <dbReference type="NCBI Taxonomy" id="1177184"/>
    <lineage>
        <taxon>Bacteria</taxon>
        <taxon>Pseudomonadati</taxon>
        <taxon>Pseudomonadota</taxon>
        <taxon>Gammaproteobacteria</taxon>
        <taxon>Oceanospirillales</taxon>
        <taxon>Alcanivoracaceae</taxon>
        <taxon>Alloalcanivorax</taxon>
    </lineage>
</organism>
<protein>
    <recommendedName>
        <fullName evidence="3">Sulfur reduction protein DsrE</fullName>
    </recommendedName>
</protein>
<dbReference type="GeneID" id="99765811"/>
<dbReference type="SUPFAM" id="SSF75169">
    <property type="entry name" value="DsrEFH-like"/>
    <property type="match status" value="1"/>
</dbReference>
<evidence type="ECO:0000313" key="1">
    <source>
        <dbReference type="EMBL" id="MBF5052640.1"/>
    </source>
</evidence>
<dbReference type="Gene3D" id="3.40.1260.10">
    <property type="entry name" value="DsrEFH-like"/>
    <property type="match status" value="1"/>
</dbReference>
<name>A0ABS0AER5_9GAMM</name>
<accession>A0ABS0AER5</accession>
<reference evidence="1 2" key="1">
    <citation type="submission" date="2012-09" db="EMBL/GenBank/DDBJ databases">
        <title>Genome Sequence of alkane-degrading Bacterium Alcanivorax venustensis ISO4.</title>
        <authorList>
            <person name="Lai Q."/>
            <person name="Shao Z."/>
        </authorList>
    </citation>
    <scope>NUCLEOTIDE SEQUENCE [LARGE SCALE GENOMIC DNA]</scope>
    <source>
        <strain evidence="1 2">ISO4</strain>
    </source>
</reference>
<dbReference type="InterPro" id="IPR027396">
    <property type="entry name" value="DsrEFH-like"/>
</dbReference>
<keyword evidence="2" id="KW-1185">Reference proteome</keyword>
<comment type="caution">
    <text evidence="1">The sequence shown here is derived from an EMBL/GenBank/DDBJ whole genome shotgun (WGS) entry which is preliminary data.</text>
</comment>